<organism evidence="3 4">
    <name type="scientific">Flavobacterium lacisediminis</name>
    <dbReference type="NCBI Taxonomy" id="2989705"/>
    <lineage>
        <taxon>Bacteria</taxon>
        <taxon>Pseudomonadati</taxon>
        <taxon>Bacteroidota</taxon>
        <taxon>Flavobacteriia</taxon>
        <taxon>Flavobacteriales</taxon>
        <taxon>Flavobacteriaceae</taxon>
        <taxon>Flavobacterium</taxon>
    </lineage>
</organism>
<dbReference type="InterPro" id="IPR052557">
    <property type="entry name" value="CAP/Cytokinesis_protein"/>
</dbReference>
<keyword evidence="1" id="KW-0732">Signal</keyword>
<evidence type="ECO:0000313" key="4">
    <source>
        <dbReference type="Proteomes" id="UP001165677"/>
    </source>
</evidence>
<dbReference type="Pfam" id="PF01841">
    <property type="entry name" value="Transglut_core"/>
    <property type="match status" value="1"/>
</dbReference>
<dbReference type="PANTHER" id="PTHR46333">
    <property type="entry name" value="CYTOKINESIS PROTEIN 3"/>
    <property type="match status" value="1"/>
</dbReference>
<dbReference type="RefSeq" id="WP_264367921.1">
    <property type="nucleotide sequence ID" value="NZ_JAPCIO010000001.1"/>
</dbReference>
<evidence type="ECO:0000259" key="2">
    <source>
        <dbReference type="SMART" id="SM00460"/>
    </source>
</evidence>
<sequence>MIKLKFLFFVLLSCSSFSQIDDFKNISFNKADKIAYELKGENLNDLPKLSYNLTKSLSSDVEKFRAIYIWVCTNVENDYYLFEKNSRKRDKFKNDSFKLLEWNKEISKETFKRLIKQKKTVCTGYAYLLKELTNLANIKCEIINGYGRTAETDFKKSNDQNHSWNAVELNSKWYLCDATWSSGSFDLNRNTFNLNYNDGYFLTNPKDFIKNHFPFDSKWQLNEEKLNFYDFSELPLIYGESFKNNLIPVFPLNMNLEVQKGDEIIFQLKKDKTIDLDAIRIEIVSGNYKKTEVPILISLKDDIVEIKYNFYQKGNFDLHIKINEDYLCTYVISVNKKKR</sequence>
<comment type="caution">
    <text evidence="3">The sequence shown here is derived from an EMBL/GenBank/DDBJ whole genome shotgun (WGS) entry which is preliminary data.</text>
</comment>
<evidence type="ECO:0000256" key="1">
    <source>
        <dbReference type="SAM" id="SignalP"/>
    </source>
</evidence>
<keyword evidence="4" id="KW-1185">Reference proteome</keyword>
<feature type="signal peptide" evidence="1">
    <location>
        <begin position="1"/>
        <end position="20"/>
    </location>
</feature>
<evidence type="ECO:0000313" key="3">
    <source>
        <dbReference type="EMBL" id="MCW1147007.1"/>
    </source>
</evidence>
<dbReference type="Proteomes" id="UP001165677">
    <property type="component" value="Unassembled WGS sequence"/>
</dbReference>
<feature type="domain" description="Transglutaminase-like" evidence="2">
    <location>
        <begin position="114"/>
        <end position="180"/>
    </location>
</feature>
<dbReference type="Gene3D" id="3.10.620.30">
    <property type="match status" value="1"/>
</dbReference>
<reference evidence="3" key="1">
    <citation type="submission" date="2022-10" db="EMBL/GenBank/DDBJ databases">
        <title>Flavobacterium sp. nov., a bacterium isolated from lake sediment.</title>
        <authorList>
            <person name="Qu J.-H."/>
        </authorList>
    </citation>
    <scope>NUCLEOTIDE SEQUENCE</scope>
    <source>
        <strain evidence="3">TH16-21</strain>
    </source>
</reference>
<dbReference type="SUPFAM" id="SSF54001">
    <property type="entry name" value="Cysteine proteinases"/>
    <property type="match status" value="1"/>
</dbReference>
<protein>
    <recommendedName>
        <fullName evidence="2">Transglutaminase-like domain-containing protein</fullName>
    </recommendedName>
</protein>
<proteinExistence type="predicted"/>
<dbReference type="PANTHER" id="PTHR46333:SF2">
    <property type="entry name" value="CYTOKINESIS PROTEIN 3"/>
    <property type="match status" value="1"/>
</dbReference>
<dbReference type="InterPro" id="IPR038765">
    <property type="entry name" value="Papain-like_cys_pep_sf"/>
</dbReference>
<dbReference type="InterPro" id="IPR002931">
    <property type="entry name" value="Transglutaminase-like"/>
</dbReference>
<dbReference type="SMART" id="SM00460">
    <property type="entry name" value="TGc"/>
    <property type="match status" value="1"/>
</dbReference>
<gene>
    <name evidence="3" type="ORF">OJ995_02065</name>
</gene>
<accession>A0ABT3EEM4</accession>
<feature type="chain" id="PRO_5046232172" description="Transglutaminase-like domain-containing protein" evidence="1">
    <location>
        <begin position="21"/>
        <end position="339"/>
    </location>
</feature>
<name>A0ABT3EEM4_9FLAO</name>
<dbReference type="EMBL" id="JAPCIO010000001">
    <property type="protein sequence ID" value="MCW1147007.1"/>
    <property type="molecule type" value="Genomic_DNA"/>
</dbReference>